<evidence type="ECO:0000256" key="1">
    <source>
        <dbReference type="ARBA" id="ARBA00043985"/>
    </source>
</evidence>
<dbReference type="Pfam" id="PF04012">
    <property type="entry name" value="PspA_IM30"/>
    <property type="match status" value="1"/>
</dbReference>
<dbReference type="EMBL" id="JAOTJC010000005">
    <property type="protein sequence ID" value="MCU7553756.1"/>
    <property type="molecule type" value="Genomic_DNA"/>
</dbReference>
<keyword evidence="2" id="KW-0175">Coiled coil</keyword>
<sequence>MGMFSRMTDIVQANINAMLDKAEDPEKVIRLIIQEMEETLVEIRSEAAKFLAEQKHLDRQLQRVNKEVTGWQEKAQLAIDKDKETLARAALAEKQRYAQQAESLQQQHDTISESLAQLQGDTGRLNEKLAEAKAKQKAMVTRQHSASVRLKVKAVEHSDKINHAMARFDQYEQRIDQLEAQVDAYEFTGSATQPHSLDAQFRALEENDAIERELNAMKKNKAA</sequence>
<dbReference type="RefSeq" id="WP_262992455.1">
    <property type="nucleotide sequence ID" value="NZ_JAOTJC010000005.1"/>
</dbReference>
<gene>
    <name evidence="3" type="primary">pspA</name>
    <name evidence="3" type="ORF">OCL06_03980</name>
</gene>
<feature type="coiled-coil region" evidence="2">
    <location>
        <begin position="33"/>
        <end position="135"/>
    </location>
</feature>
<evidence type="ECO:0000313" key="3">
    <source>
        <dbReference type="EMBL" id="MCU7553756.1"/>
    </source>
</evidence>
<evidence type="ECO:0000313" key="4">
    <source>
        <dbReference type="Proteomes" id="UP001209257"/>
    </source>
</evidence>
<reference evidence="4" key="1">
    <citation type="submission" date="2023-07" db="EMBL/GenBank/DDBJ databases">
        <title>Study on multiphase classification of strain Alteromonas salexigens isolated from the Yellow Sea.</title>
        <authorList>
            <person name="Sun L."/>
        </authorList>
    </citation>
    <scope>NUCLEOTIDE SEQUENCE [LARGE SCALE GENOMIC DNA]</scope>
    <source>
        <strain evidence="4">ASW11-19</strain>
    </source>
</reference>
<proteinExistence type="inferred from homology"/>
<dbReference type="InterPro" id="IPR007157">
    <property type="entry name" value="PspA_VIPP1"/>
</dbReference>
<dbReference type="NCBIfam" id="TIGR02977">
    <property type="entry name" value="phageshock_pspA"/>
    <property type="match status" value="1"/>
</dbReference>
<name>A0ABT2VKF2_9ALTE</name>
<dbReference type="InterPro" id="IPR014319">
    <property type="entry name" value="Phageshock_PspA"/>
</dbReference>
<dbReference type="PANTHER" id="PTHR31088:SF6">
    <property type="entry name" value="PHAGE SHOCK PROTEIN A"/>
    <property type="match status" value="1"/>
</dbReference>
<comment type="caution">
    <text evidence="3">The sequence shown here is derived from an EMBL/GenBank/DDBJ whole genome shotgun (WGS) entry which is preliminary data.</text>
</comment>
<comment type="similarity">
    <text evidence="1">Belongs to the PspA/Vipp/IM30 family.</text>
</comment>
<organism evidence="3 4">
    <name type="scientific">Alteromonas salexigens</name>
    <dbReference type="NCBI Taxonomy" id="2982530"/>
    <lineage>
        <taxon>Bacteria</taxon>
        <taxon>Pseudomonadati</taxon>
        <taxon>Pseudomonadota</taxon>
        <taxon>Gammaproteobacteria</taxon>
        <taxon>Alteromonadales</taxon>
        <taxon>Alteromonadaceae</taxon>
        <taxon>Alteromonas/Salinimonas group</taxon>
        <taxon>Alteromonas</taxon>
    </lineage>
</organism>
<dbReference type="Proteomes" id="UP001209257">
    <property type="component" value="Unassembled WGS sequence"/>
</dbReference>
<evidence type="ECO:0000256" key="2">
    <source>
        <dbReference type="SAM" id="Coils"/>
    </source>
</evidence>
<keyword evidence="4" id="KW-1185">Reference proteome</keyword>
<feature type="coiled-coil region" evidence="2">
    <location>
        <begin position="161"/>
        <end position="188"/>
    </location>
</feature>
<accession>A0ABT2VKF2</accession>
<dbReference type="PANTHER" id="PTHR31088">
    <property type="entry name" value="MEMBRANE-ASSOCIATED PROTEIN VIPP1, CHLOROPLASTIC"/>
    <property type="match status" value="1"/>
</dbReference>
<protein>
    <submittedName>
        <fullName evidence="3">Phage shock protein PspA</fullName>
    </submittedName>
</protein>